<dbReference type="SUPFAM" id="SSF51726">
    <property type="entry name" value="UROD/MetE-like"/>
    <property type="match status" value="1"/>
</dbReference>
<dbReference type="PANTHER" id="PTHR21091">
    <property type="entry name" value="METHYLTETRAHYDROFOLATE:HOMOCYSTEINE METHYLTRANSFERASE RELATED"/>
    <property type="match status" value="1"/>
</dbReference>
<reference evidence="12 13" key="1">
    <citation type="submission" date="2019-03" db="EMBL/GenBank/DDBJ databases">
        <title>Genomic Encyclopedia of Type Strains, Phase IV (KMG-IV): sequencing the most valuable type-strain genomes for metagenomic binning, comparative biology and taxonomic classification.</title>
        <authorList>
            <person name="Goeker M."/>
        </authorList>
    </citation>
    <scope>NUCLEOTIDE SEQUENCE [LARGE SCALE GENOMIC DNA]</scope>
    <source>
        <strain evidence="12 13">DSM 102969</strain>
    </source>
</reference>
<dbReference type="UniPathway" id="UPA00251">
    <property type="reaction ID" value="UER00321"/>
</dbReference>
<evidence type="ECO:0000256" key="1">
    <source>
        <dbReference type="ARBA" id="ARBA00004804"/>
    </source>
</evidence>
<dbReference type="PANTHER" id="PTHR21091:SF169">
    <property type="entry name" value="UROPORPHYRINOGEN DECARBOXYLASE"/>
    <property type="match status" value="1"/>
</dbReference>
<feature type="binding site" evidence="7">
    <location>
        <position position="216"/>
    </location>
    <ligand>
        <name>substrate</name>
    </ligand>
</feature>
<gene>
    <name evidence="7" type="primary">hemE</name>
    <name evidence="12" type="ORF">EDD54_2958</name>
</gene>
<name>A0A4R6RDL2_9HYPH</name>
<evidence type="ECO:0000256" key="5">
    <source>
        <dbReference type="ARBA" id="ARBA00023239"/>
    </source>
</evidence>
<dbReference type="InterPro" id="IPR006361">
    <property type="entry name" value="Uroporphyrinogen_deCO2ase_HemE"/>
</dbReference>
<dbReference type="AlphaFoldDB" id="A0A4R6RDL2"/>
<dbReference type="GO" id="GO:0019353">
    <property type="term" value="P:protoporphyrinogen IX biosynthetic process from glutamate"/>
    <property type="evidence" value="ECO:0007669"/>
    <property type="project" value="TreeGrafter"/>
</dbReference>
<dbReference type="PROSITE" id="PS00907">
    <property type="entry name" value="UROD_2"/>
    <property type="match status" value="1"/>
</dbReference>
<organism evidence="12 13">
    <name type="scientific">Oharaeibacter diazotrophicus</name>
    <dbReference type="NCBI Taxonomy" id="1920512"/>
    <lineage>
        <taxon>Bacteria</taxon>
        <taxon>Pseudomonadati</taxon>
        <taxon>Pseudomonadota</taxon>
        <taxon>Alphaproteobacteria</taxon>
        <taxon>Hyphomicrobiales</taxon>
        <taxon>Pleomorphomonadaceae</taxon>
        <taxon>Oharaeibacter</taxon>
    </lineage>
</organism>
<comment type="catalytic activity">
    <reaction evidence="7 8">
        <text>uroporphyrinogen III + 4 H(+) = coproporphyrinogen III + 4 CO2</text>
        <dbReference type="Rhea" id="RHEA:19865"/>
        <dbReference type="ChEBI" id="CHEBI:15378"/>
        <dbReference type="ChEBI" id="CHEBI:16526"/>
        <dbReference type="ChEBI" id="CHEBI:57308"/>
        <dbReference type="ChEBI" id="CHEBI:57309"/>
        <dbReference type="EC" id="4.1.1.37"/>
    </reaction>
</comment>
<dbReference type="OrthoDB" id="9806656at2"/>
<evidence type="ECO:0000256" key="3">
    <source>
        <dbReference type="ARBA" id="ARBA00012288"/>
    </source>
</evidence>
<feature type="domain" description="Uroporphyrinogen decarboxylase (URO-D)" evidence="10">
    <location>
        <begin position="31"/>
        <end position="40"/>
    </location>
</feature>
<dbReference type="CDD" id="cd00717">
    <property type="entry name" value="URO-D"/>
    <property type="match status" value="1"/>
</dbReference>
<comment type="function">
    <text evidence="7">Catalyzes the decarboxylation of four acetate groups of uroporphyrinogen-III to yield coproporphyrinogen-III.</text>
</comment>
<keyword evidence="13" id="KW-1185">Reference proteome</keyword>
<proteinExistence type="inferred from homology"/>
<evidence type="ECO:0000256" key="9">
    <source>
        <dbReference type="RuleBase" id="RU004169"/>
    </source>
</evidence>
<dbReference type="NCBIfam" id="TIGR01464">
    <property type="entry name" value="hemE"/>
    <property type="match status" value="1"/>
</dbReference>
<keyword evidence="4 7" id="KW-0210">Decarboxylase</keyword>
<evidence type="ECO:0000256" key="7">
    <source>
        <dbReference type="HAMAP-Rule" id="MF_00218"/>
    </source>
</evidence>
<feature type="binding site" evidence="7">
    <location>
        <position position="161"/>
    </location>
    <ligand>
        <name>substrate</name>
    </ligand>
</feature>
<keyword evidence="5 7" id="KW-0456">Lyase</keyword>
<dbReference type="Gene3D" id="3.20.20.210">
    <property type="match status" value="1"/>
</dbReference>
<sequence>MDSGSPGTPTSQPGARKVVRVLSGERLWPPPIWMMRQAGRYLPEYRATRAEAGGFLELCYTPRLATEVTLQPIRRFGFDAAILFSDILVVPQALGQKLWFAEGEGPRLETFDLAALPLVDPATAIGRLAPVFEAVASIRAGLPAETTLLGFCGAPWTVATYMIAGRGTDDQGPARRAAQTDPAAVQRLIDLLVETSIGYLAAQVEAGADAVQIFDTWGGNLDDADFERFAVEPVRRIVEGLRGRGIGVPVIGFPKGAGARLPAYVARTDVSAVGLDWQASLGFVRDHVQPLAPVQGNLDPLRLVTGGAGLDAAIDRILGTLGAGPLVFNLGHGITPDGRIDNVTRMIERVRGAGEVRDHG</sequence>
<comment type="subcellular location">
    <subcellularLocation>
        <location evidence="7">Cytoplasm</location>
    </subcellularLocation>
</comment>
<evidence type="ECO:0000256" key="6">
    <source>
        <dbReference type="ARBA" id="ARBA00023244"/>
    </source>
</evidence>
<evidence type="ECO:0000259" key="11">
    <source>
        <dbReference type="PROSITE" id="PS00907"/>
    </source>
</evidence>
<dbReference type="Pfam" id="PF01208">
    <property type="entry name" value="URO-D"/>
    <property type="match status" value="1"/>
</dbReference>
<dbReference type="InterPro" id="IPR038071">
    <property type="entry name" value="UROD/MetE-like_sf"/>
</dbReference>
<comment type="similarity">
    <text evidence="2 7 9">Belongs to the uroporphyrinogen decarboxylase family.</text>
</comment>
<accession>A0A4R6RDL2</accession>
<feature type="binding site" evidence="7">
    <location>
        <begin position="36"/>
        <end position="40"/>
    </location>
    <ligand>
        <name>substrate</name>
    </ligand>
</feature>
<comment type="caution">
    <text evidence="12">The sequence shown here is derived from an EMBL/GenBank/DDBJ whole genome shotgun (WGS) entry which is preliminary data.</text>
</comment>
<dbReference type="HAMAP" id="MF_00218">
    <property type="entry name" value="URO_D"/>
    <property type="match status" value="1"/>
</dbReference>
<dbReference type="GO" id="GO:0005829">
    <property type="term" value="C:cytosol"/>
    <property type="evidence" value="ECO:0007669"/>
    <property type="project" value="TreeGrafter"/>
</dbReference>
<comment type="caution">
    <text evidence="7">Lacks conserved residue(s) required for the propagation of feature annotation.</text>
</comment>
<evidence type="ECO:0000256" key="8">
    <source>
        <dbReference type="RuleBase" id="RU000554"/>
    </source>
</evidence>
<keyword evidence="7" id="KW-0963">Cytoplasm</keyword>
<feature type="binding site" evidence="7">
    <location>
        <position position="86"/>
    </location>
    <ligand>
        <name>substrate</name>
    </ligand>
</feature>
<evidence type="ECO:0000256" key="4">
    <source>
        <dbReference type="ARBA" id="ARBA00022793"/>
    </source>
</evidence>
<dbReference type="GO" id="GO:0004853">
    <property type="term" value="F:uroporphyrinogen decarboxylase activity"/>
    <property type="evidence" value="ECO:0007669"/>
    <property type="project" value="UniProtKB-UniRule"/>
</dbReference>
<feature type="binding site" evidence="7">
    <location>
        <position position="332"/>
    </location>
    <ligand>
        <name>substrate</name>
    </ligand>
</feature>
<protein>
    <recommendedName>
        <fullName evidence="3 7">Uroporphyrinogen decarboxylase</fullName>
        <shortName evidence="7">UPD</shortName>
        <shortName evidence="7">URO-D</shortName>
        <ecNumber evidence="3 7">4.1.1.37</ecNumber>
    </recommendedName>
</protein>
<evidence type="ECO:0000259" key="10">
    <source>
        <dbReference type="PROSITE" id="PS00906"/>
    </source>
</evidence>
<dbReference type="PROSITE" id="PS00906">
    <property type="entry name" value="UROD_1"/>
    <property type="match status" value="1"/>
</dbReference>
<dbReference type="EC" id="4.1.1.37" evidence="3 7"/>
<dbReference type="Proteomes" id="UP000294547">
    <property type="component" value="Unassembled WGS sequence"/>
</dbReference>
<dbReference type="RefSeq" id="WP_126540360.1">
    <property type="nucleotide sequence ID" value="NZ_BSPM01000002.1"/>
</dbReference>
<evidence type="ECO:0000313" key="13">
    <source>
        <dbReference type="Proteomes" id="UP000294547"/>
    </source>
</evidence>
<dbReference type="EMBL" id="SNXY01000008">
    <property type="protein sequence ID" value="TDP84351.1"/>
    <property type="molecule type" value="Genomic_DNA"/>
</dbReference>
<evidence type="ECO:0000313" key="12">
    <source>
        <dbReference type="EMBL" id="TDP84351.1"/>
    </source>
</evidence>
<keyword evidence="6 7" id="KW-0627">Porphyrin biosynthesis</keyword>
<dbReference type="InterPro" id="IPR000257">
    <property type="entry name" value="Uroporphyrinogen_deCOase"/>
</dbReference>
<evidence type="ECO:0000256" key="2">
    <source>
        <dbReference type="ARBA" id="ARBA00009935"/>
    </source>
</evidence>
<feature type="site" description="Transition state stabilizer" evidence="7">
    <location>
        <position position="86"/>
    </location>
</feature>
<feature type="domain" description="Uroporphyrinogen decarboxylase (URO-D)" evidence="11">
    <location>
        <begin position="149"/>
        <end position="165"/>
    </location>
</feature>
<comment type="pathway">
    <text evidence="1 7 8">Porphyrin-containing compound metabolism; protoporphyrin-IX biosynthesis; coproporphyrinogen-III from 5-aminolevulinate: step 4/4.</text>
</comment>
<comment type="subunit">
    <text evidence="7">Homodimer.</text>
</comment>